<proteinExistence type="predicted"/>
<evidence type="ECO:0000256" key="1">
    <source>
        <dbReference type="SAM" id="MobiDB-lite"/>
    </source>
</evidence>
<protein>
    <submittedName>
        <fullName evidence="3">Short C-terminal domain-containing protein</fullName>
    </submittedName>
</protein>
<dbReference type="Pfam" id="PF09851">
    <property type="entry name" value="SHOCT"/>
    <property type="match status" value="1"/>
</dbReference>
<feature type="region of interest" description="Disordered" evidence="1">
    <location>
        <begin position="138"/>
        <end position="174"/>
    </location>
</feature>
<organism evidence="3 4">
    <name type="scientific">Ornithinimicrobium cerasi</name>
    <dbReference type="NCBI Taxonomy" id="2248773"/>
    <lineage>
        <taxon>Bacteria</taxon>
        <taxon>Bacillati</taxon>
        <taxon>Actinomycetota</taxon>
        <taxon>Actinomycetes</taxon>
        <taxon>Micrococcales</taxon>
        <taxon>Ornithinimicrobiaceae</taxon>
        <taxon>Ornithinimicrobium</taxon>
    </lineage>
</organism>
<evidence type="ECO:0000259" key="2">
    <source>
        <dbReference type="Pfam" id="PF09851"/>
    </source>
</evidence>
<keyword evidence="4" id="KW-1185">Reference proteome</keyword>
<feature type="domain" description="SHOCT" evidence="2">
    <location>
        <begin position="178"/>
        <end position="205"/>
    </location>
</feature>
<accession>A0A285VIJ8</accession>
<evidence type="ECO:0000313" key="3">
    <source>
        <dbReference type="EMBL" id="SOC53813.1"/>
    </source>
</evidence>
<name>A0A285VIJ8_9MICO</name>
<evidence type="ECO:0000313" key="4">
    <source>
        <dbReference type="Proteomes" id="UP000219688"/>
    </source>
</evidence>
<sequence>MQEEIDGVPGENAAYTDPKVGRRLLHTARQSLRLALHPGERVLGMFAVTRFRRSVTLLVVTDRRLLTLGDQHVGMPVVDEVVRADVVSLHVEREKVFTSGLVTATTDQGEVSLGTLTFGPDTFLRLEEVLARTDTAMPVIPTAPPWSEAPTGPGGREPRDDVGPRSAPVRAPEHPLVAQLTALADLHDRGGLTDAEFSAAKARLLADPTP</sequence>
<gene>
    <name evidence="3" type="ORF">SAMN05421879_102171</name>
</gene>
<dbReference type="InterPro" id="IPR018649">
    <property type="entry name" value="SHOCT"/>
</dbReference>
<dbReference type="RefSeq" id="WP_097187217.1">
    <property type="nucleotide sequence ID" value="NZ_OBQK01000002.1"/>
</dbReference>
<dbReference type="AlphaFoldDB" id="A0A285VIJ8"/>
<reference evidence="4" key="1">
    <citation type="submission" date="2017-08" db="EMBL/GenBank/DDBJ databases">
        <authorList>
            <person name="Varghese N."/>
            <person name="Submissions S."/>
        </authorList>
    </citation>
    <scope>NUCLEOTIDE SEQUENCE [LARGE SCALE GENOMIC DNA]</scope>
    <source>
        <strain evidence="4">USBA17B2</strain>
    </source>
</reference>
<dbReference type="Proteomes" id="UP000219688">
    <property type="component" value="Unassembled WGS sequence"/>
</dbReference>
<dbReference type="EMBL" id="OBQK01000002">
    <property type="protein sequence ID" value="SOC53813.1"/>
    <property type="molecule type" value="Genomic_DNA"/>
</dbReference>